<dbReference type="PANTHER" id="PTHR13710">
    <property type="entry name" value="DNA HELICASE RECQ FAMILY MEMBER"/>
    <property type="match status" value="1"/>
</dbReference>
<dbReference type="InterPro" id="IPR010997">
    <property type="entry name" value="HRDC-like_sf"/>
</dbReference>
<keyword evidence="8 21" id="KW-0347">Helicase</keyword>
<dbReference type="CDD" id="cd17920">
    <property type="entry name" value="DEXHc_RecQ"/>
    <property type="match status" value="1"/>
</dbReference>
<dbReference type="Pfam" id="PF00271">
    <property type="entry name" value="Helicase_C"/>
    <property type="match status" value="1"/>
</dbReference>
<evidence type="ECO:0000259" key="20">
    <source>
        <dbReference type="PROSITE" id="PS51194"/>
    </source>
</evidence>
<dbReference type="CDD" id="cd18794">
    <property type="entry name" value="SF2_C_RecQ"/>
    <property type="match status" value="1"/>
</dbReference>
<dbReference type="InterPro" id="IPR027417">
    <property type="entry name" value="P-loop_NTPase"/>
</dbReference>
<dbReference type="InterPro" id="IPR018982">
    <property type="entry name" value="RQC_domain"/>
</dbReference>
<dbReference type="PROSITE" id="PS51194">
    <property type="entry name" value="HELICASE_CTER"/>
    <property type="match status" value="1"/>
</dbReference>
<reference evidence="21 22" key="1">
    <citation type="submission" date="2020-04" db="EMBL/GenBank/DDBJ databases">
        <authorList>
            <person name="De Canck E."/>
        </authorList>
    </citation>
    <scope>NUCLEOTIDE SEQUENCE [LARGE SCALE GENOMIC DNA]</scope>
    <source>
        <strain evidence="21 22">LMG 27177</strain>
    </source>
</reference>
<dbReference type="InterPro" id="IPR002121">
    <property type="entry name" value="HRDC_dom"/>
</dbReference>
<evidence type="ECO:0000256" key="4">
    <source>
        <dbReference type="ARBA" id="ARBA00022723"/>
    </source>
</evidence>
<proteinExistence type="inferred from homology"/>
<dbReference type="GO" id="GO:0009432">
    <property type="term" value="P:SOS response"/>
    <property type="evidence" value="ECO:0007669"/>
    <property type="project" value="UniProtKB-UniRule"/>
</dbReference>
<evidence type="ECO:0000256" key="14">
    <source>
        <dbReference type="ARBA" id="ARBA00023235"/>
    </source>
</evidence>
<dbReference type="InterPro" id="IPR011545">
    <property type="entry name" value="DEAD/DEAH_box_helicase_dom"/>
</dbReference>
<dbReference type="InterPro" id="IPR036388">
    <property type="entry name" value="WH-like_DNA-bd_sf"/>
</dbReference>
<dbReference type="GO" id="GO:0005737">
    <property type="term" value="C:cytoplasm"/>
    <property type="evidence" value="ECO:0007669"/>
    <property type="project" value="TreeGrafter"/>
</dbReference>
<gene>
    <name evidence="21" type="primary">recQ</name>
    <name evidence="21" type="ORF">LMG27177_05432</name>
</gene>
<evidence type="ECO:0000256" key="10">
    <source>
        <dbReference type="ARBA" id="ARBA00022840"/>
    </source>
</evidence>
<dbReference type="NCBIfam" id="TIGR00614">
    <property type="entry name" value="recQ_fam"/>
    <property type="match status" value="1"/>
</dbReference>
<dbReference type="EMBL" id="CADIKI010000019">
    <property type="protein sequence ID" value="CAB3803440.1"/>
    <property type="molecule type" value="Genomic_DNA"/>
</dbReference>
<dbReference type="Gene3D" id="3.40.50.300">
    <property type="entry name" value="P-loop containing nucleotide triphosphate hydrolases"/>
    <property type="match status" value="2"/>
</dbReference>
<dbReference type="Pfam" id="PF00270">
    <property type="entry name" value="DEAD"/>
    <property type="match status" value="1"/>
</dbReference>
<feature type="region of interest" description="Disordered" evidence="17">
    <location>
        <begin position="564"/>
        <end position="586"/>
    </location>
</feature>
<evidence type="ECO:0000256" key="2">
    <source>
        <dbReference type="ARBA" id="ARBA00001947"/>
    </source>
</evidence>
<dbReference type="GO" id="GO:0043138">
    <property type="term" value="F:3'-5' DNA helicase activity"/>
    <property type="evidence" value="ECO:0007669"/>
    <property type="project" value="UniProtKB-EC"/>
</dbReference>
<feature type="domain" description="Helicase C-terminal" evidence="20">
    <location>
        <begin position="261"/>
        <end position="416"/>
    </location>
</feature>
<dbReference type="Gene3D" id="1.10.10.10">
    <property type="entry name" value="Winged helix-like DNA-binding domain superfamily/Winged helix DNA-binding domain"/>
    <property type="match status" value="1"/>
</dbReference>
<evidence type="ECO:0000256" key="7">
    <source>
        <dbReference type="ARBA" id="ARBA00022801"/>
    </source>
</evidence>
<dbReference type="SUPFAM" id="SSF52540">
    <property type="entry name" value="P-loop containing nucleoside triphosphate hydrolases"/>
    <property type="match status" value="2"/>
</dbReference>
<evidence type="ECO:0000256" key="13">
    <source>
        <dbReference type="ARBA" id="ARBA00023204"/>
    </source>
</evidence>
<dbReference type="SUPFAM" id="SSF47819">
    <property type="entry name" value="HRDC-like"/>
    <property type="match status" value="1"/>
</dbReference>
<keyword evidence="10" id="KW-0067">ATP-binding</keyword>
<dbReference type="NCBIfam" id="TIGR01389">
    <property type="entry name" value="recQ"/>
    <property type="match status" value="1"/>
</dbReference>
<dbReference type="GO" id="GO:0005524">
    <property type="term" value="F:ATP binding"/>
    <property type="evidence" value="ECO:0007669"/>
    <property type="project" value="UniProtKB-KW"/>
</dbReference>
<dbReference type="GO" id="GO:0046872">
    <property type="term" value="F:metal ion binding"/>
    <property type="evidence" value="ECO:0007669"/>
    <property type="project" value="UniProtKB-KW"/>
</dbReference>
<keyword evidence="14" id="KW-0413">Isomerase</keyword>
<keyword evidence="5" id="KW-0547">Nucleotide-binding</keyword>
<comment type="similarity">
    <text evidence="3">Belongs to the helicase family. RecQ subfamily.</text>
</comment>
<evidence type="ECO:0000256" key="9">
    <source>
        <dbReference type="ARBA" id="ARBA00022833"/>
    </source>
</evidence>
<dbReference type="GO" id="GO:0030894">
    <property type="term" value="C:replisome"/>
    <property type="evidence" value="ECO:0007669"/>
    <property type="project" value="TreeGrafter"/>
</dbReference>
<dbReference type="FunFam" id="3.40.50.300:FF:000296">
    <property type="entry name" value="ATP-dependent DNA helicase RecQ"/>
    <property type="match status" value="1"/>
</dbReference>
<evidence type="ECO:0000256" key="11">
    <source>
        <dbReference type="ARBA" id="ARBA00023125"/>
    </source>
</evidence>
<evidence type="ECO:0000256" key="17">
    <source>
        <dbReference type="SAM" id="MobiDB-lite"/>
    </source>
</evidence>
<comment type="cofactor">
    <cofactor evidence="2">
        <name>Zn(2+)</name>
        <dbReference type="ChEBI" id="CHEBI:29105"/>
    </cofactor>
</comment>
<dbReference type="GO" id="GO:0006281">
    <property type="term" value="P:DNA repair"/>
    <property type="evidence" value="ECO:0007669"/>
    <property type="project" value="UniProtKB-KW"/>
</dbReference>
<evidence type="ECO:0000259" key="19">
    <source>
        <dbReference type="PROSITE" id="PS51192"/>
    </source>
</evidence>
<dbReference type="Pfam" id="PF00570">
    <property type="entry name" value="HRDC"/>
    <property type="match status" value="1"/>
</dbReference>
<organism evidence="21 22">
    <name type="scientific">Paraburkholderia fynbosensis</name>
    <dbReference type="NCBI Taxonomy" id="1200993"/>
    <lineage>
        <taxon>Bacteria</taxon>
        <taxon>Pseudomonadati</taxon>
        <taxon>Pseudomonadota</taxon>
        <taxon>Betaproteobacteria</taxon>
        <taxon>Burkholderiales</taxon>
        <taxon>Burkholderiaceae</taxon>
        <taxon>Paraburkholderia</taxon>
    </lineage>
</organism>
<dbReference type="Pfam" id="PF09382">
    <property type="entry name" value="RQC"/>
    <property type="match status" value="1"/>
</dbReference>
<dbReference type="EC" id="5.6.2.4" evidence="16"/>
<keyword evidence="4" id="KW-0479">Metal-binding</keyword>
<name>A0A6J5GQC9_9BURK</name>
<dbReference type="InterPro" id="IPR044876">
    <property type="entry name" value="HRDC_dom_sf"/>
</dbReference>
<keyword evidence="7 21" id="KW-0378">Hydrolase</keyword>
<evidence type="ECO:0000256" key="16">
    <source>
        <dbReference type="NCBIfam" id="TIGR01389"/>
    </source>
</evidence>
<evidence type="ECO:0000313" key="22">
    <source>
        <dbReference type="Proteomes" id="UP000494252"/>
    </source>
</evidence>
<dbReference type="Proteomes" id="UP000494252">
    <property type="component" value="Unassembled WGS sequence"/>
</dbReference>
<dbReference type="InterPro" id="IPR004589">
    <property type="entry name" value="DNA_helicase_ATP-dep_RecQ"/>
</dbReference>
<dbReference type="PROSITE" id="PS51192">
    <property type="entry name" value="HELICASE_ATP_BIND_1"/>
    <property type="match status" value="1"/>
</dbReference>
<dbReference type="GO" id="GO:0006260">
    <property type="term" value="P:DNA replication"/>
    <property type="evidence" value="ECO:0007669"/>
    <property type="project" value="InterPro"/>
</dbReference>
<dbReference type="AlphaFoldDB" id="A0A6J5GQC9"/>
<feature type="domain" description="Helicase ATP-binding" evidence="19">
    <location>
        <begin position="68"/>
        <end position="240"/>
    </location>
</feature>
<keyword evidence="9" id="KW-0862">Zinc</keyword>
<dbReference type="GO" id="GO:0043590">
    <property type="term" value="C:bacterial nucleoid"/>
    <property type="evidence" value="ECO:0007669"/>
    <property type="project" value="TreeGrafter"/>
</dbReference>
<dbReference type="InterPro" id="IPR006293">
    <property type="entry name" value="DNA_helicase_ATP-dep_RecQ_bac"/>
</dbReference>
<dbReference type="PROSITE" id="PS50967">
    <property type="entry name" value="HRDC"/>
    <property type="match status" value="1"/>
</dbReference>
<dbReference type="InterPro" id="IPR014001">
    <property type="entry name" value="Helicase_ATP-bd"/>
</dbReference>
<dbReference type="Gene3D" id="1.10.150.80">
    <property type="entry name" value="HRDC domain"/>
    <property type="match status" value="1"/>
</dbReference>
<comment type="cofactor">
    <cofactor evidence="1">
        <name>Mg(2+)</name>
        <dbReference type="ChEBI" id="CHEBI:18420"/>
    </cofactor>
</comment>
<feature type="domain" description="HRDC" evidence="18">
    <location>
        <begin position="585"/>
        <end position="658"/>
    </location>
</feature>
<evidence type="ECO:0000256" key="12">
    <source>
        <dbReference type="ARBA" id="ARBA00023172"/>
    </source>
</evidence>
<evidence type="ECO:0000313" key="21">
    <source>
        <dbReference type="EMBL" id="CAB3803440.1"/>
    </source>
</evidence>
<dbReference type="InterPro" id="IPR001650">
    <property type="entry name" value="Helicase_C-like"/>
</dbReference>
<dbReference type="InterPro" id="IPR032284">
    <property type="entry name" value="RecQ_Zn-bd"/>
</dbReference>
<dbReference type="FunFam" id="3.40.50.300:FF:000156">
    <property type="entry name" value="ATP-dependent DNA helicase recQ"/>
    <property type="match status" value="1"/>
</dbReference>
<evidence type="ECO:0000259" key="18">
    <source>
        <dbReference type="PROSITE" id="PS50967"/>
    </source>
</evidence>
<dbReference type="FunFam" id="1.10.10.10:FF:000175">
    <property type="entry name" value="ATP-dependent DNA helicase RecQ"/>
    <property type="match status" value="1"/>
</dbReference>
<keyword evidence="13" id="KW-0234">DNA repair</keyword>
<evidence type="ECO:0000256" key="5">
    <source>
        <dbReference type="ARBA" id="ARBA00022741"/>
    </source>
</evidence>
<keyword evidence="12" id="KW-0233">DNA recombination</keyword>
<dbReference type="GO" id="GO:0016787">
    <property type="term" value="F:hydrolase activity"/>
    <property type="evidence" value="ECO:0007669"/>
    <property type="project" value="UniProtKB-KW"/>
</dbReference>
<evidence type="ECO:0000256" key="1">
    <source>
        <dbReference type="ARBA" id="ARBA00001946"/>
    </source>
</evidence>
<dbReference type="GO" id="GO:0009378">
    <property type="term" value="F:four-way junction helicase activity"/>
    <property type="evidence" value="ECO:0007669"/>
    <property type="project" value="TreeGrafter"/>
</dbReference>
<dbReference type="PANTHER" id="PTHR13710:SF105">
    <property type="entry name" value="ATP-DEPENDENT DNA HELICASE Q1"/>
    <property type="match status" value="1"/>
</dbReference>
<dbReference type="SMART" id="SM00490">
    <property type="entry name" value="HELICc"/>
    <property type="match status" value="1"/>
</dbReference>
<keyword evidence="22" id="KW-1185">Reference proteome</keyword>
<evidence type="ECO:0000256" key="8">
    <source>
        <dbReference type="ARBA" id="ARBA00022806"/>
    </source>
</evidence>
<dbReference type="SMART" id="SM00956">
    <property type="entry name" value="RQC"/>
    <property type="match status" value="1"/>
</dbReference>
<comment type="catalytic activity">
    <reaction evidence="15">
        <text>Couples ATP hydrolysis with the unwinding of duplex DNA by translocating in the 3'-5' direction.</text>
        <dbReference type="EC" id="5.6.2.4"/>
    </reaction>
</comment>
<protein>
    <recommendedName>
        <fullName evidence="16">DNA helicase RecQ</fullName>
        <ecNumber evidence="16">5.6.2.4</ecNumber>
    </recommendedName>
</protein>
<keyword evidence="11" id="KW-0238">DNA-binding</keyword>
<dbReference type="Pfam" id="PF16124">
    <property type="entry name" value="RecQ_Zn_bind"/>
    <property type="match status" value="1"/>
</dbReference>
<dbReference type="SMART" id="SM00487">
    <property type="entry name" value="DEXDc"/>
    <property type="match status" value="1"/>
</dbReference>
<accession>A0A6J5GQC9</accession>
<evidence type="ECO:0000256" key="6">
    <source>
        <dbReference type="ARBA" id="ARBA00022763"/>
    </source>
</evidence>
<evidence type="ECO:0000256" key="3">
    <source>
        <dbReference type="ARBA" id="ARBA00005446"/>
    </source>
</evidence>
<dbReference type="GO" id="GO:0006310">
    <property type="term" value="P:DNA recombination"/>
    <property type="evidence" value="ECO:0007669"/>
    <property type="project" value="UniProtKB-UniRule"/>
</dbReference>
<dbReference type="GO" id="GO:0003677">
    <property type="term" value="F:DNA binding"/>
    <property type="evidence" value="ECO:0007669"/>
    <property type="project" value="UniProtKB-KW"/>
</dbReference>
<evidence type="ECO:0000256" key="15">
    <source>
        <dbReference type="ARBA" id="ARBA00034617"/>
    </source>
</evidence>
<keyword evidence="6" id="KW-0227">DNA damage</keyword>
<sequence>MRLSFTRLCRFVGRMAKVVAKRGRSTNALVKFVSPAFAASLKFMSRPLEILNEVFGYPAFRGQQGEIVEHVAGGGDCLVLMPTGGGKSLCYQIPSLVRREGGFGTGIVVSPLIALMQDQVAALTEVGVRAAYLNSTLSSAEAMATERALRDGEIDLLYVAPERLMTPRFQELLERTRIGLFAIDEAHCVSQWGHDFRPEYIQLSVLHERFPNVPRIALTATADAITRDEIIHRLALDDARIFVSSFDRPNIRYRIVEKDNARTQLLDFIRAEHSKPDGTTDAGVVYCLSRRKVEETAEWLKEKGMRALPYHAGMEFEIRQKHQEMFQREEGIVMCATIAFGMGIDKPDVRFVAHLDLPKSVEGYYQETGRAGRDGMPANAWMAYGLGDVVQQRKMIDESDADDAHKRVQTGKLDALLGLCEAATCRRVRLLAYFGETSKPCGNCDNCLEPPATWDATREAQMALSCVFRAQRASGFHFGAGHLIDILRGNRSEKIMQRGHEKLTTFGIGAVLGEPEWRAVFRQLVAFGYLTVDHEGFGSLVLTEASKPVLKGEQNVTMRRYVKPTRTRQSSGRTSERADPTIGMGPRERARWERLRTWRTETAKSDGVPAYVIFHDATLAEIARNGPGSIEDLRGIPGMGARKLDRFGDELLEVVAAD</sequence>
<dbReference type="SMART" id="SM00341">
    <property type="entry name" value="HRDC"/>
    <property type="match status" value="1"/>
</dbReference>